<organism evidence="1 2">
    <name type="scientific">Neohortaea acidophila</name>
    <dbReference type="NCBI Taxonomy" id="245834"/>
    <lineage>
        <taxon>Eukaryota</taxon>
        <taxon>Fungi</taxon>
        <taxon>Dikarya</taxon>
        <taxon>Ascomycota</taxon>
        <taxon>Pezizomycotina</taxon>
        <taxon>Dothideomycetes</taxon>
        <taxon>Dothideomycetidae</taxon>
        <taxon>Mycosphaerellales</taxon>
        <taxon>Teratosphaeriaceae</taxon>
        <taxon>Neohortaea</taxon>
    </lineage>
</organism>
<dbReference type="GeneID" id="54470326"/>
<dbReference type="GO" id="GO:0051213">
    <property type="term" value="F:dioxygenase activity"/>
    <property type="evidence" value="ECO:0007669"/>
    <property type="project" value="UniProtKB-KW"/>
</dbReference>
<dbReference type="OrthoDB" id="407832at2759"/>
<dbReference type="SUPFAM" id="SSF51197">
    <property type="entry name" value="Clavaminate synthase-like"/>
    <property type="match status" value="1"/>
</dbReference>
<sequence>MLESSNRDLMASTADLPRYIHLTADERSRQAYSPANVQSALEGLYQDGLLILKGVVDVAHIDHLYRVMTSETKSIMEDGRRAGKYNQGVNSNILQLPPVNRQDCLFDDVWFNPYVVQVAQAYLGSKPVTNFCTANNALAGTGGMRQPVHKDITFHHPLCPFYFIANIVLSDFTEANGATETWLGSHAHTTSLDQVPCTEETKVRKQVPGDPSCNVKPEIVEERRKVRPPVQASCVKGDVMIRDLRTWHAGMPNQSANDRIMIGIGYQAPWYQNNTQRLFLPLEHANFFMKHGGQPVELRANFCDQEHLDQLWKNYDFTFEPSVSVVAPDKAQVNAKSV</sequence>
<dbReference type="Gene3D" id="2.60.120.620">
    <property type="entry name" value="q2cbj1_9rhob like domain"/>
    <property type="match status" value="1"/>
</dbReference>
<dbReference type="PANTHER" id="PTHR37563:SF2">
    <property type="entry name" value="PHYTANOYL-COA DIOXYGENASE FAMILY PROTEIN (AFU_ORTHOLOGUE AFUA_2G03330)"/>
    <property type="match status" value="1"/>
</dbReference>
<keyword evidence="1" id="KW-0560">Oxidoreductase</keyword>
<dbReference type="EMBL" id="MU001634">
    <property type="protein sequence ID" value="KAF2484157.1"/>
    <property type="molecule type" value="Genomic_DNA"/>
</dbReference>
<reference evidence="1" key="1">
    <citation type="journal article" date="2020" name="Stud. Mycol.">
        <title>101 Dothideomycetes genomes: a test case for predicting lifestyles and emergence of pathogens.</title>
        <authorList>
            <person name="Haridas S."/>
            <person name="Albert R."/>
            <person name="Binder M."/>
            <person name="Bloem J."/>
            <person name="Labutti K."/>
            <person name="Salamov A."/>
            <person name="Andreopoulos B."/>
            <person name="Baker S."/>
            <person name="Barry K."/>
            <person name="Bills G."/>
            <person name="Bluhm B."/>
            <person name="Cannon C."/>
            <person name="Castanera R."/>
            <person name="Culley D."/>
            <person name="Daum C."/>
            <person name="Ezra D."/>
            <person name="Gonzalez J."/>
            <person name="Henrissat B."/>
            <person name="Kuo A."/>
            <person name="Liang C."/>
            <person name="Lipzen A."/>
            <person name="Lutzoni F."/>
            <person name="Magnuson J."/>
            <person name="Mondo S."/>
            <person name="Nolan M."/>
            <person name="Ohm R."/>
            <person name="Pangilinan J."/>
            <person name="Park H.-J."/>
            <person name="Ramirez L."/>
            <person name="Alfaro M."/>
            <person name="Sun H."/>
            <person name="Tritt A."/>
            <person name="Yoshinaga Y."/>
            <person name="Zwiers L.-H."/>
            <person name="Turgeon B."/>
            <person name="Goodwin S."/>
            <person name="Spatafora J."/>
            <person name="Crous P."/>
            <person name="Grigoriev I."/>
        </authorList>
    </citation>
    <scope>NUCLEOTIDE SEQUENCE</scope>
    <source>
        <strain evidence="1">CBS 113389</strain>
    </source>
</reference>
<dbReference type="Pfam" id="PF05721">
    <property type="entry name" value="PhyH"/>
    <property type="match status" value="1"/>
</dbReference>
<evidence type="ECO:0000313" key="1">
    <source>
        <dbReference type="EMBL" id="KAF2484157.1"/>
    </source>
</evidence>
<protein>
    <submittedName>
        <fullName evidence="1">Phytanoyl-dioxygenase family protein</fullName>
    </submittedName>
</protein>
<accession>A0A6A6PY54</accession>
<dbReference type="InterPro" id="IPR008775">
    <property type="entry name" value="Phytyl_CoA_dOase-like"/>
</dbReference>
<gene>
    <name evidence="1" type="ORF">BDY17DRAFT_122612</name>
</gene>
<name>A0A6A6PY54_9PEZI</name>
<dbReference type="Proteomes" id="UP000799767">
    <property type="component" value="Unassembled WGS sequence"/>
</dbReference>
<dbReference type="PANTHER" id="PTHR37563">
    <property type="entry name" value="PHYTANOYL-COA DIOXYGENASE FAMILY PROTEIN (AFU_ORTHOLOGUE AFUA_2G03330)"/>
    <property type="match status" value="1"/>
</dbReference>
<keyword evidence="1" id="KW-0223">Dioxygenase</keyword>
<evidence type="ECO:0000313" key="2">
    <source>
        <dbReference type="Proteomes" id="UP000799767"/>
    </source>
</evidence>
<proteinExistence type="predicted"/>
<keyword evidence="2" id="KW-1185">Reference proteome</keyword>
<dbReference type="InterPro" id="IPR051961">
    <property type="entry name" value="Fungal_Metabolite_Diox"/>
</dbReference>
<dbReference type="RefSeq" id="XP_033590727.1">
    <property type="nucleotide sequence ID" value="XM_033729324.1"/>
</dbReference>
<dbReference type="AlphaFoldDB" id="A0A6A6PY54"/>